<name>C4XM61_SOLM1</name>
<dbReference type="EMBL" id="AP010904">
    <property type="protein sequence ID" value="BAH77189.1"/>
    <property type="molecule type" value="Genomic_DNA"/>
</dbReference>
<accession>C4XM61</accession>
<dbReference type="HOGENOM" id="CLU_1080636_0_0_7"/>
<proteinExistence type="predicted"/>
<dbReference type="KEGG" id="dma:DMR_36980"/>
<keyword evidence="2" id="KW-1185">Reference proteome</keyword>
<evidence type="ECO:0000313" key="2">
    <source>
        <dbReference type="Proteomes" id="UP000009071"/>
    </source>
</evidence>
<protein>
    <submittedName>
        <fullName evidence="1">Uncharacterized protein</fullName>
    </submittedName>
</protein>
<gene>
    <name evidence="1" type="ordered locus">DMR_36980</name>
</gene>
<dbReference type="STRING" id="573370.DMR_36980"/>
<dbReference type="SUPFAM" id="SSF158791">
    <property type="entry name" value="MgtE N-terminal domain-like"/>
    <property type="match status" value="1"/>
</dbReference>
<evidence type="ECO:0000313" key="1">
    <source>
        <dbReference type="EMBL" id="BAH77189.1"/>
    </source>
</evidence>
<reference evidence="1 2" key="1">
    <citation type="journal article" date="2009" name="Genome Res.">
        <title>Whole genome sequence of Desulfovibrio magneticus strain RS-1 revealed common gene clusters in magnetotactic bacteria.</title>
        <authorList>
            <person name="Nakazawa H."/>
            <person name="Arakaki A."/>
            <person name="Narita-Yamada S."/>
            <person name="Yashiro I."/>
            <person name="Jinno K."/>
            <person name="Aoki N."/>
            <person name="Tsuruyama A."/>
            <person name="Okamura Y."/>
            <person name="Tanikawa S."/>
            <person name="Fujita N."/>
            <person name="Takeyama H."/>
            <person name="Matsunaga T."/>
        </authorList>
    </citation>
    <scope>NUCLEOTIDE SEQUENCE [LARGE SCALE GENOMIC DNA]</scope>
    <source>
        <strain evidence="2">ATCC 700980 / DSM 13731 / RS-1</strain>
    </source>
</reference>
<dbReference type="Proteomes" id="UP000009071">
    <property type="component" value="Chromosome"/>
</dbReference>
<sequence length="257" mass="29016">MKSIDLPKLIDDPVGFITEVCNESPLAAESALSVYVDEKGDVAASSVIEEMHPLSLARILEVHDYTKPTLIYSFLSCDKAVDIFNQLPLLWHNVLPTSGQEYDEEIFSQNIMLIQEKATNTLMSILLSMDKIEDRQLFLEKIGSSSGSFDYLLLPFIGDFLGSVYGKYLTSDFDSIYINNTYQEDSLPSIPYEGTPEHLFSLIAHSNLEIARRLHKELFSESSLVYKMHSMYRQAVSRSLDNSLSTGEAEDDLFEDL</sequence>
<organism evidence="1 2">
    <name type="scientific">Solidesulfovibrio magneticus (strain ATCC 700980 / DSM 13731 / RS-1)</name>
    <name type="common">Desulfovibrio magneticus</name>
    <dbReference type="NCBI Taxonomy" id="573370"/>
    <lineage>
        <taxon>Bacteria</taxon>
        <taxon>Pseudomonadati</taxon>
        <taxon>Thermodesulfobacteriota</taxon>
        <taxon>Desulfovibrionia</taxon>
        <taxon>Desulfovibrionales</taxon>
        <taxon>Desulfovibrionaceae</taxon>
        <taxon>Solidesulfovibrio</taxon>
    </lineage>
</organism>
<dbReference type="RefSeq" id="WP_015862331.1">
    <property type="nucleotide sequence ID" value="NC_012796.1"/>
</dbReference>
<dbReference type="AlphaFoldDB" id="C4XM61"/>